<sequence length="231" mass="27402">NGVRVKKIHPLIKIGMCIWCMFIVGVVIEQRWMKKAQLTVCDELCMRGRQELNDLAALGFSFDDVVMQLSHQRAQRVEDKKQNVKKSWIMRKYVSHNVQQKIDSLEKTITLYKKQIAGYARDIRDYRALGLKFHDDTVKFSYESMMQLKLDLVELQVQYDVMKASRIGSYMFAHKLFTFLEDIEQSIDQYKNALHDFKQRGISKDTQHVLFARNQLLQRFKMRDQLEELLD</sequence>
<evidence type="ECO:0000313" key="2">
    <source>
        <dbReference type="EMBL" id="GAF75698.1"/>
    </source>
</evidence>
<keyword evidence="1" id="KW-0812">Transmembrane</keyword>
<comment type="caution">
    <text evidence="2">The sequence shown here is derived from an EMBL/GenBank/DDBJ whole genome shotgun (WGS) entry which is preliminary data.</text>
</comment>
<feature type="transmembrane region" description="Helical" evidence="1">
    <location>
        <begin position="12"/>
        <end position="28"/>
    </location>
</feature>
<name>X0S3Q1_9ZZZZ</name>
<organism evidence="2">
    <name type="scientific">marine sediment metagenome</name>
    <dbReference type="NCBI Taxonomy" id="412755"/>
    <lineage>
        <taxon>unclassified sequences</taxon>
        <taxon>metagenomes</taxon>
        <taxon>ecological metagenomes</taxon>
    </lineage>
</organism>
<dbReference type="EMBL" id="BARS01009509">
    <property type="protein sequence ID" value="GAF75698.1"/>
    <property type="molecule type" value="Genomic_DNA"/>
</dbReference>
<keyword evidence="1" id="KW-0472">Membrane</keyword>
<gene>
    <name evidence="2" type="ORF">S01H1_17877</name>
</gene>
<protein>
    <submittedName>
        <fullName evidence="2">Uncharacterized protein</fullName>
    </submittedName>
</protein>
<proteinExistence type="predicted"/>
<evidence type="ECO:0000256" key="1">
    <source>
        <dbReference type="SAM" id="Phobius"/>
    </source>
</evidence>
<keyword evidence="1" id="KW-1133">Transmembrane helix</keyword>
<feature type="non-terminal residue" evidence="2">
    <location>
        <position position="1"/>
    </location>
</feature>
<reference evidence="2" key="1">
    <citation type="journal article" date="2014" name="Front. Microbiol.">
        <title>High frequency of phylogenetically diverse reductive dehalogenase-homologous genes in deep subseafloor sedimentary metagenomes.</title>
        <authorList>
            <person name="Kawai M."/>
            <person name="Futagami T."/>
            <person name="Toyoda A."/>
            <person name="Takaki Y."/>
            <person name="Nishi S."/>
            <person name="Hori S."/>
            <person name="Arai W."/>
            <person name="Tsubouchi T."/>
            <person name="Morono Y."/>
            <person name="Uchiyama I."/>
            <person name="Ito T."/>
            <person name="Fujiyama A."/>
            <person name="Inagaki F."/>
            <person name="Takami H."/>
        </authorList>
    </citation>
    <scope>NUCLEOTIDE SEQUENCE</scope>
    <source>
        <strain evidence="2">Expedition CK06-06</strain>
    </source>
</reference>
<dbReference type="AlphaFoldDB" id="X0S3Q1"/>
<accession>X0S3Q1</accession>